<dbReference type="PANTHER" id="PTHR45436:SF5">
    <property type="entry name" value="SENSOR HISTIDINE KINASE TRCS"/>
    <property type="match status" value="1"/>
</dbReference>
<dbReference type="InterPro" id="IPR004358">
    <property type="entry name" value="Sig_transdc_His_kin-like_C"/>
</dbReference>
<dbReference type="SUPFAM" id="SSF55874">
    <property type="entry name" value="ATPase domain of HSP90 chaperone/DNA topoisomerase II/histidine kinase"/>
    <property type="match status" value="1"/>
</dbReference>
<keyword evidence="8 10" id="KW-1133">Transmembrane helix</keyword>
<dbReference type="PRINTS" id="PR00344">
    <property type="entry name" value="BCTRLSENSOR"/>
</dbReference>
<dbReference type="EMBL" id="QJTI01000038">
    <property type="protein sequence ID" value="PYE99090.1"/>
    <property type="molecule type" value="Genomic_DNA"/>
</dbReference>
<keyword evidence="13" id="KW-1185">Reference proteome</keyword>
<evidence type="ECO:0000256" key="7">
    <source>
        <dbReference type="ARBA" id="ARBA00022777"/>
    </source>
</evidence>
<organism evidence="12 13">
    <name type="scientific">Rhodopseudomonas faecalis</name>
    <dbReference type="NCBI Taxonomy" id="99655"/>
    <lineage>
        <taxon>Bacteria</taxon>
        <taxon>Pseudomonadati</taxon>
        <taxon>Pseudomonadota</taxon>
        <taxon>Alphaproteobacteria</taxon>
        <taxon>Hyphomicrobiales</taxon>
        <taxon>Nitrobacteraceae</taxon>
        <taxon>Rhodopseudomonas</taxon>
    </lineage>
</organism>
<evidence type="ECO:0000256" key="6">
    <source>
        <dbReference type="ARBA" id="ARBA00022692"/>
    </source>
</evidence>
<dbReference type="OrthoDB" id="9809567at2"/>
<dbReference type="InterPro" id="IPR036890">
    <property type="entry name" value="HATPase_C_sf"/>
</dbReference>
<dbReference type="EC" id="2.7.13.3" evidence="3"/>
<protein>
    <recommendedName>
        <fullName evidence="3">histidine kinase</fullName>
        <ecNumber evidence="3">2.7.13.3</ecNumber>
    </recommendedName>
</protein>
<dbReference type="Pfam" id="PF02518">
    <property type="entry name" value="HATPase_c"/>
    <property type="match status" value="1"/>
</dbReference>
<evidence type="ECO:0000256" key="9">
    <source>
        <dbReference type="ARBA" id="ARBA00023136"/>
    </source>
</evidence>
<comment type="catalytic activity">
    <reaction evidence="1">
        <text>ATP + protein L-histidine = ADP + protein N-phospho-L-histidine.</text>
        <dbReference type="EC" id="2.7.13.3"/>
    </reaction>
</comment>
<dbReference type="SMART" id="SM00387">
    <property type="entry name" value="HATPase_c"/>
    <property type="match status" value="1"/>
</dbReference>
<evidence type="ECO:0000256" key="2">
    <source>
        <dbReference type="ARBA" id="ARBA00004370"/>
    </source>
</evidence>
<evidence type="ECO:0000256" key="5">
    <source>
        <dbReference type="ARBA" id="ARBA00022679"/>
    </source>
</evidence>
<feature type="domain" description="Histidine kinase" evidence="11">
    <location>
        <begin position="248"/>
        <end position="448"/>
    </location>
</feature>
<dbReference type="CDD" id="cd00082">
    <property type="entry name" value="HisKA"/>
    <property type="match status" value="1"/>
</dbReference>
<dbReference type="InterPro" id="IPR005467">
    <property type="entry name" value="His_kinase_dom"/>
</dbReference>
<sequence>MTGRSLRLRLIAGGAAAILIALSIAGVGLTVLFERHVTRNVTDDLELHLKQLLAGITVNASGQLDVTRPPVDPRFADPLSGLYWQVSDDRGRLLRSRSLWDATLPVAVDQIDPGEVHHHELPGPADARLLVVERRALLSVGERTVPVRAVVAVDLARVSAASAAFARDLMIALGMLGLVLALATSVQVLLGLRPLNRLRSGVALIRSGENRRLQTDVPIEVLPLVEEVNGLLDARDREIERSGGRAADLAHGLKTPLAALLSDAERLRERGELDLARDIEAVGEAMSRHVDRELARARAQGSGRRGVAVATELEPLLRSLVSILERTPDGQRISYEIAVPEGTTLPLARTDLAEVLGNLLDNATRHARSQIRIVLGAHGGVAVEDDGPGIAAPQRLKVTERGMRLDQRGGGAGLGLAIVQEVLEAYGWGLDLETSELGGLRALCQPAS</sequence>
<keyword evidence="5" id="KW-0808">Transferase</keyword>
<dbReference type="InterPro" id="IPR050428">
    <property type="entry name" value="TCS_sensor_his_kinase"/>
</dbReference>
<evidence type="ECO:0000256" key="4">
    <source>
        <dbReference type="ARBA" id="ARBA00022553"/>
    </source>
</evidence>
<evidence type="ECO:0000256" key="3">
    <source>
        <dbReference type="ARBA" id="ARBA00012438"/>
    </source>
</evidence>
<name>A0A318TGB4_9BRAD</name>
<evidence type="ECO:0000313" key="13">
    <source>
        <dbReference type="Proteomes" id="UP000248148"/>
    </source>
</evidence>
<reference evidence="12 13" key="1">
    <citation type="submission" date="2018-06" db="EMBL/GenBank/DDBJ databases">
        <title>Genomic Encyclopedia of Archaeal and Bacterial Type Strains, Phase II (KMG-II): from individual species to whole genera.</title>
        <authorList>
            <person name="Goeker M."/>
        </authorList>
    </citation>
    <scope>NUCLEOTIDE SEQUENCE [LARGE SCALE GENOMIC DNA]</scope>
    <source>
        <strain evidence="12 13">JCM 11668</strain>
    </source>
</reference>
<dbReference type="Gene3D" id="3.30.565.10">
    <property type="entry name" value="Histidine kinase-like ATPase, C-terminal domain"/>
    <property type="match status" value="1"/>
</dbReference>
<dbReference type="RefSeq" id="WP_110782734.1">
    <property type="nucleotide sequence ID" value="NZ_QJTI01000038.1"/>
</dbReference>
<feature type="transmembrane region" description="Helical" evidence="10">
    <location>
        <begin position="12"/>
        <end position="33"/>
    </location>
</feature>
<comment type="caution">
    <text evidence="12">The sequence shown here is derived from an EMBL/GenBank/DDBJ whole genome shotgun (WGS) entry which is preliminary data.</text>
</comment>
<evidence type="ECO:0000256" key="1">
    <source>
        <dbReference type="ARBA" id="ARBA00000085"/>
    </source>
</evidence>
<dbReference type="SUPFAM" id="SSF47384">
    <property type="entry name" value="Homodimeric domain of signal transducing histidine kinase"/>
    <property type="match status" value="1"/>
</dbReference>
<dbReference type="AlphaFoldDB" id="A0A318TGB4"/>
<gene>
    <name evidence="12" type="ORF">BJ122_1388</name>
</gene>
<dbReference type="Proteomes" id="UP000248148">
    <property type="component" value="Unassembled WGS sequence"/>
</dbReference>
<evidence type="ECO:0000313" key="12">
    <source>
        <dbReference type="EMBL" id="PYE99090.1"/>
    </source>
</evidence>
<dbReference type="GO" id="GO:0000155">
    <property type="term" value="F:phosphorelay sensor kinase activity"/>
    <property type="evidence" value="ECO:0007669"/>
    <property type="project" value="InterPro"/>
</dbReference>
<dbReference type="PANTHER" id="PTHR45436">
    <property type="entry name" value="SENSOR HISTIDINE KINASE YKOH"/>
    <property type="match status" value="1"/>
</dbReference>
<dbReference type="Gene3D" id="1.10.287.130">
    <property type="match status" value="1"/>
</dbReference>
<evidence type="ECO:0000256" key="10">
    <source>
        <dbReference type="SAM" id="Phobius"/>
    </source>
</evidence>
<accession>A0A318TGB4</accession>
<feature type="transmembrane region" description="Helical" evidence="10">
    <location>
        <begin position="169"/>
        <end position="190"/>
    </location>
</feature>
<comment type="subcellular location">
    <subcellularLocation>
        <location evidence="2">Membrane</location>
    </subcellularLocation>
</comment>
<keyword evidence="7 12" id="KW-0418">Kinase</keyword>
<keyword evidence="9 10" id="KW-0472">Membrane</keyword>
<proteinExistence type="predicted"/>
<dbReference type="PROSITE" id="PS50109">
    <property type="entry name" value="HIS_KIN"/>
    <property type="match status" value="1"/>
</dbReference>
<keyword evidence="4" id="KW-0597">Phosphoprotein</keyword>
<evidence type="ECO:0000259" key="11">
    <source>
        <dbReference type="PROSITE" id="PS50109"/>
    </source>
</evidence>
<dbReference type="GO" id="GO:0005886">
    <property type="term" value="C:plasma membrane"/>
    <property type="evidence" value="ECO:0007669"/>
    <property type="project" value="TreeGrafter"/>
</dbReference>
<dbReference type="InterPro" id="IPR036097">
    <property type="entry name" value="HisK_dim/P_sf"/>
</dbReference>
<dbReference type="InterPro" id="IPR003594">
    <property type="entry name" value="HATPase_dom"/>
</dbReference>
<keyword evidence="6 10" id="KW-0812">Transmembrane</keyword>
<dbReference type="InterPro" id="IPR003661">
    <property type="entry name" value="HisK_dim/P_dom"/>
</dbReference>
<evidence type="ECO:0000256" key="8">
    <source>
        <dbReference type="ARBA" id="ARBA00022989"/>
    </source>
</evidence>